<dbReference type="PIRSF" id="PIRSF038163">
    <property type="entry name" value="ITPK_uncN"/>
    <property type="match status" value="1"/>
</dbReference>
<evidence type="ECO:0000256" key="1">
    <source>
        <dbReference type="ARBA" id="ARBA00001946"/>
    </source>
</evidence>
<evidence type="ECO:0000256" key="8">
    <source>
        <dbReference type="ARBA" id="ARBA00022840"/>
    </source>
</evidence>
<comment type="similarity">
    <text evidence="2">Belongs to the ITPK1 family.</text>
</comment>
<dbReference type="InterPro" id="IPR040464">
    <property type="entry name" value="InsP(3)kin_ATP-grasp"/>
</dbReference>
<evidence type="ECO:0000313" key="12">
    <source>
        <dbReference type="EMBL" id="ERN20195.1"/>
    </source>
</evidence>
<keyword evidence="5" id="KW-0479">Metal-binding</keyword>
<evidence type="ECO:0000256" key="3">
    <source>
        <dbReference type="ARBA" id="ARBA00011245"/>
    </source>
</evidence>
<comment type="cofactor">
    <cofactor evidence="1">
        <name>Mg(2+)</name>
        <dbReference type="ChEBI" id="CHEBI:18420"/>
    </cofactor>
</comment>
<evidence type="ECO:0000256" key="2">
    <source>
        <dbReference type="ARBA" id="ARBA00009601"/>
    </source>
</evidence>
<evidence type="ECO:0000256" key="9">
    <source>
        <dbReference type="ARBA" id="ARBA00022842"/>
    </source>
</evidence>
<dbReference type="GO" id="GO:0005524">
    <property type="term" value="F:ATP binding"/>
    <property type="evidence" value="ECO:0007669"/>
    <property type="project" value="UniProtKB-KW"/>
</dbReference>
<organism evidence="12 13">
    <name type="scientific">Amborella trichopoda</name>
    <dbReference type="NCBI Taxonomy" id="13333"/>
    <lineage>
        <taxon>Eukaryota</taxon>
        <taxon>Viridiplantae</taxon>
        <taxon>Streptophyta</taxon>
        <taxon>Embryophyta</taxon>
        <taxon>Tracheophyta</taxon>
        <taxon>Spermatophyta</taxon>
        <taxon>Magnoliopsida</taxon>
        <taxon>Amborellales</taxon>
        <taxon>Amborellaceae</taxon>
        <taxon>Amborella</taxon>
    </lineage>
</organism>
<dbReference type="EMBL" id="KI392060">
    <property type="protein sequence ID" value="ERN20195.1"/>
    <property type="molecule type" value="Genomic_DNA"/>
</dbReference>
<evidence type="ECO:0000259" key="11">
    <source>
        <dbReference type="Pfam" id="PF17927"/>
    </source>
</evidence>
<dbReference type="Gene3D" id="3.30.470.20">
    <property type="entry name" value="ATP-grasp fold, B domain"/>
    <property type="match status" value="1"/>
</dbReference>
<feature type="domain" description="Inositol 1,3,4-trisphosphate 5/6-kinase ATP-grasp" evidence="10">
    <location>
        <begin position="283"/>
        <end position="470"/>
    </location>
</feature>
<dbReference type="STRING" id="13333.U5DDA0"/>
<evidence type="ECO:0000256" key="6">
    <source>
        <dbReference type="ARBA" id="ARBA00022741"/>
    </source>
</evidence>
<dbReference type="GO" id="GO:0052725">
    <property type="term" value="F:inositol-1,3,4-trisphosphate 6-kinase activity"/>
    <property type="evidence" value="ECO:0000318"/>
    <property type="project" value="GO_Central"/>
</dbReference>
<name>U5DDA0_AMBTC</name>
<reference evidence="13" key="1">
    <citation type="journal article" date="2013" name="Science">
        <title>The Amborella genome and the evolution of flowering plants.</title>
        <authorList>
            <consortium name="Amborella Genome Project"/>
        </authorList>
    </citation>
    <scope>NUCLEOTIDE SEQUENCE [LARGE SCALE GENOMIC DNA]</scope>
</reference>
<dbReference type="FunFam" id="3.30.470.20:FF:000047">
    <property type="entry name" value="Inositol-tetrakisphosphate 1-kinase 4"/>
    <property type="match status" value="1"/>
</dbReference>
<comment type="subunit">
    <text evidence="3">Monomer.</text>
</comment>
<keyword evidence="7" id="KW-0418">Kinase</keyword>
<dbReference type="GO" id="GO:0010264">
    <property type="term" value="P:myo-inositol hexakisphosphate biosynthetic process"/>
    <property type="evidence" value="ECO:0007669"/>
    <property type="project" value="EnsemblPlants"/>
</dbReference>
<dbReference type="Pfam" id="PF17927">
    <property type="entry name" value="Ins134_P3_kin_N"/>
    <property type="match status" value="1"/>
</dbReference>
<dbReference type="Pfam" id="PF05770">
    <property type="entry name" value="Ins134_P3_kin"/>
    <property type="match status" value="1"/>
</dbReference>
<evidence type="ECO:0000259" key="10">
    <source>
        <dbReference type="Pfam" id="PF05770"/>
    </source>
</evidence>
<evidence type="ECO:0000256" key="4">
    <source>
        <dbReference type="ARBA" id="ARBA00022679"/>
    </source>
</evidence>
<keyword evidence="9" id="KW-0460">Magnesium</keyword>
<dbReference type="GO" id="GO:0047325">
    <property type="term" value="F:inositol-3,4,5,6-tetrakisphosphate 1-kinase activity"/>
    <property type="evidence" value="ECO:0000318"/>
    <property type="project" value="GO_Central"/>
</dbReference>
<dbReference type="InterPro" id="IPR041429">
    <property type="entry name" value="ITPK1_N"/>
</dbReference>
<keyword evidence="8" id="KW-0067">ATP-binding</keyword>
<gene>
    <name evidence="12" type="ORF">AMTR_s00066p00117670</name>
</gene>
<evidence type="ECO:0000313" key="13">
    <source>
        <dbReference type="Proteomes" id="UP000017836"/>
    </source>
</evidence>
<dbReference type="PANTHER" id="PTHR14217">
    <property type="entry name" value="INOSITOL-TETRAKISPHOSPHATE 1-KINASE"/>
    <property type="match status" value="1"/>
</dbReference>
<dbReference type="GO" id="GO:0052726">
    <property type="term" value="F:inositol-1,3,4-trisphosphate 5-kinase activity"/>
    <property type="evidence" value="ECO:0000318"/>
    <property type="project" value="GO_Central"/>
</dbReference>
<dbReference type="Gramene" id="ERN20195">
    <property type="protein sequence ID" value="ERN20195"/>
    <property type="gene ID" value="AMTR_s00066p00117670"/>
</dbReference>
<keyword evidence="4" id="KW-0808">Transferase</keyword>
<feature type="domain" description="Inositol-tetrakisphosphate 1-kinase N-terminal" evidence="11">
    <location>
        <begin position="161"/>
        <end position="260"/>
    </location>
</feature>
<keyword evidence="13" id="KW-1185">Reference proteome</keyword>
<protein>
    <submittedName>
        <fullName evidence="12">Uncharacterized protein</fullName>
    </submittedName>
</protein>
<dbReference type="Proteomes" id="UP000017836">
    <property type="component" value="Unassembled WGS sequence"/>
</dbReference>
<evidence type="ECO:0000256" key="7">
    <source>
        <dbReference type="ARBA" id="ARBA00022777"/>
    </source>
</evidence>
<dbReference type="HOGENOM" id="CLU_041857_2_0_1"/>
<dbReference type="GO" id="GO:0032957">
    <property type="term" value="P:inositol trisphosphate metabolic process"/>
    <property type="evidence" value="ECO:0007669"/>
    <property type="project" value="InterPro"/>
</dbReference>
<dbReference type="eggNOG" id="ENOG502QQ6B">
    <property type="taxonomic scope" value="Eukaryota"/>
</dbReference>
<sequence length="491" mass="54943">MEPIRRVVIEESLLLSNDNGEVPVFQQGAETLLQRLRLSKLHTAIGFDSDTSSQKVSFLNNMVEQYSFDCMVLNISCIEDSLSKALRYWNATGESCLYVTSRKDEDFILKISSQKCRIVVMSVETDSVEKLGLTVISKLEELPLTICRLSKMVLSDSILTVGYIMKPSREKDFAKRGAFPMVPIESGLMFVPITFDLPLSCQIQELDVVLHKATDEIVSVDLGNLLDFPGGICFSKGMQELQRYIHDHPYCCVIDPFKNIYPLLDRHRIQQILIGLEDLNSGSSHRIRAPHFLKVDDFNASDLAEKLSQSQLSLPAIVKPQIACGVSDAHSMAILFNIENFSGLQVPLPAIIQEYIDHGSVLFKFYMLGEQIFHAVKKSTPNAHHLLVSSDKDGSLPVVFDSLKSLPTGDQTCETGQCSLDIELVNNAAIWLRRRLDLTIFGFDVVIQEGSGDHVIVDVNYLPSFKEVTDSVAMPAFWEAIKTSYQSRKAK</sequence>
<evidence type="ECO:0000256" key="5">
    <source>
        <dbReference type="ARBA" id="ARBA00022723"/>
    </source>
</evidence>
<dbReference type="AlphaFoldDB" id="U5DDA0"/>
<keyword evidence="6" id="KW-0547">Nucleotide-binding</keyword>
<dbReference type="OrthoDB" id="25308at2759"/>
<dbReference type="OMA" id="KMAIVFR"/>
<proteinExistence type="inferred from homology"/>
<dbReference type="InterPro" id="IPR008656">
    <property type="entry name" value="Inositol_tetrakis-P_1-kinase"/>
</dbReference>
<dbReference type="GO" id="GO:0000287">
    <property type="term" value="F:magnesium ion binding"/>
    <property type="evidence" value="ECO:0007669"/>
    <property type="project" value="InterPro"/>
</dbReference>
<dbReference type="PANTHER" id="PTHR14217:SF1">
    <property type="entry name" value="INOSITOL-TETRAKISPHOSPHATE 1-KINASE"/>
    <property type="match status" value="1"/>
</dbReference>
<accession>U5DDA0</accession>
<dbReference type="KEGG" id="atr:18448605"/>